<evidence type="ECO:0000256" key="1">
    <source>
        <dbReference type="ARBA" id="ARBA00002307"/>
    </source>
</evidence>
<dbReference type="PANTHER" id="PTHR10279:SF10">
    <property type="entry name" value="ORNITHINE DECARBOXYLASE ANTIZYME"/>
    <property type="match status" value="1"/>
</dbReference>
<dbReference type="InterPro" id="IPR038581">
    <property type="entry name" value="ODC_AZ_sf"/>
</dbReference>
<dbReference type="GO" id="GO:0075523">
    <property type="term" value="P:viral translational frameshifting"/>
    <property type="evidence" value="ECO:0007669"/>
    <property type="project" value="UniProtKB-KW"/>
</dbReference>
<proteinExistence type="inferred from homology"/>
<comment type="function">
    <text evidence="1">Ornithine decarboxylase (ODC) antizyme protein that negatively regulates ODC activity and intracellular polyamine biosynthesis in response to increased intracellular polyamine levels. Binds to ODC monomers, inhibiting the assembly of the functional ODC homodimer, and targets the monomers for ubiquitin-independent proteolytic destruction by the 26S proteasome.</text>
</comment>
<evidence type="ECO:0000313" key="8">
    <source>
        <dbReference type="EMBL" id="CAE6529638.1"/>
    </source>
</evidence>
<dbReference type="EMBL" id="CAJMWY010004372">
    <property type="protein sequence ID" value="CAE6529638.1"/>
    <property type="molecule type" value="Genomic_DNA"/>
</dbReference>
<dbReference type="Proteomes" id="UP000663861">
    <property type="component" value="Unassembled WGS sequence"/>
</dbReference>
<evidence type="ECO:0000256" key="5">
    <source>
        <dbReference type="ARBA" id="ARBA00022758"/>
    </source>
</evidence>
<gene>
    <name evidence="8" type="ORF">RDB_LOCUS171445</name>
    <name evidence="7" type="ORF">RDB_LOCUS56479</name>
</gene>
<feature type="region of interest" description="Disordered" evidence="6">
    <location>
        <begin position="127"/>
        <end position="192"/>
    </location>
</feature>
<dbReference type="SUPFAM" id="SSF55729">
    <property type="entry name" value="Acyl-CoA N-acyltransferases (Nat)"/>
    <property type="match status" value="1"/>
</dbReference>
<dbReference type="PANTHER" id="PTHR10279">
    <property type="entry name" value="ORNITHINE DECARBOXYLASE ANTIZYME"/>
    <property type="match status" value="1"/>
</dbReference>
<dbReference type="Gene3D" id="3.40.630.60">
    <property type="match status" value="1"/>
</dbReference>
<dbReference type="GO" id="GO:0045732">
    <property type="term" value="P:positive regulation of protein catabolic process"/>
    <property type="evidence" value="ECO:0007669"/>
    <property type="project" value="TreeGrafter"/>
</dbReference>
<dbReference type="InterPro" id="IPR002993">
    <property type="entry name" value="ODC_AZ"/>
</dbReference>
<dbReference type="GO" id="GO:0008073">
    <property type="term" value="F:ornithine decarboxylase inhibitor activity"/>
    <property type="evidence" value="ECO:0007669"/>
    <property type="project" value="InterPro"/>
</dbReference>
<comment type="subunit">
    <text evidence="3">Interacts with ODC and thereby sterically blocks ODC homodimerization.</text>
</comment>
<dbReference type="Proteomes" id="UP000663888">
    <property type="component" value="Unassembled WGS sequence"/>
</dbReference>
<dbReference type="AlphaFoldDB" id="A0A8H3B000"/>
<dbReference type="GO" id="GO:0005634">
    <property type="term" value="C:nucleus"/>
    <property type="evidence" value="ECO:0007669"/>
    <property type="project" value="TreeGrafter"/>
</dbReference>
<dbReference type="InterPro" id="IPR016181">
    <property type="entry name" value="Acyl_CoA_acyltransferase"/>
</dbReference>
<evidence type="ECO:0000256" key="6">
    <source>
        <dbReference type="SAM" id="MobiDB-lite"/>
    </source>
</evidence>
<evidence type="ECO:0000256" key="4">
    <source>
        <dbReference type="ARBA" id="ARBA00017712"/>
    </source>
</evidence>
<sequence>MMSNSKTITNLESSLYPSNADRRSVGMMGSDVAASVLAVCRIEGAQSDLHYYNTTFSGGAGVSHQFSLILWLSSDLGVVYSGVFRVPMEKCPPDITKSGGSLGCVTGNPASRAAEFSVSHRSPISASPCSTSFPRPIPNAHSHHVSKYPLTPDSSPDLSHHIPSPHGHHSKFTSQLQTPPQSPEEAPSSDDYMTPTAFEVLATLFPNSEAARAVLPYARALRITSRQGVTPEASTWDGVVLSLPGQERTLYVIGRGAEALMLRESVTALLDLADEYLECTAFVIALEKNTPGLGELVHALTYLSGQIVTKPPFVANPAHVLVGIEL</sequence>
<accession>A0A8H3B000</accession>
<comment type="similarity">
    <text evidence="2">Belongs to the ODC antizyme family.</text>
</comment>
<evidence type="ECO:0000313" key="7">
    <source>
        <dbReference type="EMBL" id="CAE6444668.1"/>
    </source>
</evidence>
<evidence type="ECO:0000313" key="9">
    <source>
        <dbReference type="Proteomes" id="UP000663888"/>
    </source>
</evidence>
<dbReference type="EMBL" id="CAJMWX010001020">
    <property type="protein sequence ID" value="CAE6444668.1"/>
    <property type="molecule type" value="Genomic_DNA"/>
</dbReference>
<protein>
    <recommendedName>
        <fullName evidence="4">Ornithine decarboxylase antizyme</fullName>
    </recommendedName>
</protein>
<organism evidence="7 9">
    <name type="scientific">Rhizoctonia solani</name>
    <dbReference type="NCBI Taxonomy" id="456999"/>
    <lineage>
        <taxon>Eukaryota</taxon>
        <taxon>Fungi</taxon>
        <taxon>Dikarya</taxon>
        <taxon>Basidiomycota</taxon>
        <taxon>Agaricomycotina</taxon>
        <taxon>Agaricomycetes</taxon>
        <taxon>Cantharellales</taxon>
        <taxon>Ceratobasidiaceae</taxon>
        <taxon>Rhizoctonia</taxon>
    </lineage>
</organism>
<dbReference type="Pfam" id="PF02100">
    <property type="entry name" value="ODC_AZ"/>
    <property type="match status" value="1"/>
</dbReference>
<reference evidence="7" key="1">
    <citation type="submission" date="2021-01" db="EMBL/GenBank/DDBJ databases">
        <authorList>
            <person name="Kaushik A."/>
        </authorList>
    </citation>
    <scope>NUCLEOTIDE SEQUENCE</scope>
    <source>
        <strain evidence="7">AG4-R118</strain>
        <strain evidence="8">AG4-RS23</strain>
    </source>
</reference>
<keyword evidence="5" id="KW-0688">Ribosomal frameshifting</keyword>
<evidence type="ECO:0000256" key="3">
    <source>
        <dbReference type="ARBA" id="ARBA00011486"/>
    </source>
</evidence>
<comment type="caution">
    <text evidence="7">The sequence shown here is derived from an EMBL/GenBank/DDBJ whole genome shotgun (WGS) entry which is preliminary data.</text>
</comment>
<evidence type="ECO:0000256" key="2">
    <source>
        <dbReference type="ARBA" id="ARBA00008796"/>
    </source>
</evidence>
<name>A0A8H3B000_9AGAM</name>
<dbReference type="GO" id="GO:0005737">
    <property type="term" value="C:cytoplasm"/>
    <property type="evidence" value="ECO:0007669"/>
    <property type="project" value="TreeGrafter"/>
</dbReference>